<proteinExistence type="predicted"/>
<keyword evidence="2" id="KW-1185">Reference proteome</keyword>
<evidence type="ECO:0000313" key="1">
    <source>
        <dbReference type="EMBL" id="KAH7934174.1"/>
    </source>
</evidence>
<sequence length="126" mass="14140">MRQYRISAACLERLHGRLGLQSRVSGSVERQRHEMVLRAQGLRLAYDALVASFGKAAASHDFRKQWPEAQAAFFARFCLLSCNADENPSPLSPRANCLLPLHNMPEFGAAFECTSRDEFVTQQCLP</sequence>
<organism evidence="1 2">
    <name type="scientific">Dermacentor silvarum</name>
    <name type="common">Tick</name>
    <dbReference type="NCBI Taxonomy" id="543639"/>
    <lineage>
        <taxon>Eukaryota</taxon>
        <taxon>Metazoa</taxon>
        <taxon>Ecdysozoa</taxon>
        <taxon>Arthropoda</taxon>
        <taxon>Chelicerata</taxon>
        <taxon>Arachnida</taxon>
        <taxon>Acari</taxon>
        <taxon>Parasitiformes</taxon>
        <taxon>Ixodida</taxon>
        <taxon>Ixodoidea</taxon>
        <taxon>Ixodidae</taxon>
        <taxon>Rhipicephalinae</taxon>
        <taxon>Dermacentor</taxon>
    </lineage>
</organism>
<reference evidence="1" key="1">
    <citation type="submission" date="2020-05" db="EMBL/GenBank/DDBJ databases">
        <title>Large-scale comparative analyses of tick genomes elucidate their genetic diversity and vector capacities.</title>
        <authorList>
            <person name="Jia N."/>
            <person name="Wang J."/>
            <person name="Shi W."/>
            <person name="Du L."/>
            <person name="Sun Y."/>
            <person name="Zhan W."/>
            <person name="Jiang J."/>
            <person name="Wang Q."/>
            <person name="Zhang B."/>
            <person name="Ji P."/>
            <person name="Sakyi L.B."/>
            <person name="Cui X."/>
            <person name="Yuan T."/>
            <person name="Jiang B."/>
            <person name="Yang W."/>
            <person name="Lam T.T.-Y."/>
            <person name="Chang Q."/>
            <person name="Ding S."/>
            <person name="Wang X."/>
            <person name="Zhu J."/>
            <person name="Ruan X."/>
            <person name="Zhao L."/>
            <person name="Wei J."/>
            <person name="Que T."/>
            <person name="Du C."/>
            <person name="Cheng J."/>
            <person name="Dai P."/>
            <person name="Han X."/>
            <person name="Huang E."/>
            <person name="Gao Y."/>
            <person name="Liu J."/>
            <person name="Shao H."/>
            <person name="Ye R."/>
            <person name="Li L."/>
            <person name="Wei W."/>
            <person name="Wang X."/>
            <person name="Wang C."/>
            <person name="Yang T."/>
            <person name="Huo Q."/>
            <person name="Li W."/>
            <person name="Guo W."/>
            <person name="Chen H."/>
            <person name="Zhou L."/>
            <person name="Ni X."/>
            <person name="Tian J."/>
            <person name="Zhou Y."/>
            <person name="Sheng Y."/>
            <person name="Liu T."/>
            <person name="Pan Y."/>
            <person name="Xia L."/>
            <person name="Li J."/>
            <person name="Zhao F."/>
            <person name="Cao W."/>
        </authorList>
    </citation>
    <scope>NUCLEOTIDE SEQUENCE</scope>
    <source>
        <strain evidence="1">Dsil-2018</strain>
    </source>
</reference>
<dbReference type="Proteomes" id="UP000821865">
    <property type="component" value="Chromosome 9"/>
</dbReference>
<dbReference type="EMBL" id="CM023478">
    <property type="protein sequence ID" value="KAH7934174.1"/>
    <property type="molecule type" value="Genomic_DNA"/>
</dbReference>
<comment type="caution">
    <text evidence="1">The sequence shown here is derived from an EMBL/GenBank/DDBJ whole genome shotgun (WGS) entry which is preliminary data.</text>
</comment>
<evidence type="ECO:0000313" key="2">
    <source>
        <dbReference type="Proteomes" id="UP000821865"/>
    </source>
</evidence>
<name>A0ACB8C5P3_DERSI</name>
<accession>A0ACB8C5P3</accession>
<gene>
    <name evidence="1" type="ORF">HPB49_022396</name>
</gene>
<protein>
    <submittedName>
        <fullName evidence="1">Uncharacterized protein</fullName>
    </submittedName>
</protein>